<evidence type="ECO:0000313" key="9">
    <source>
        <dbReference type="EnsemblPlants" id="Solyc06g074920.2.1"/>
    </source>
</evidence>
<dbReference type="GO" id="GO:0010597">
    <property type="term" value="P:green leaf volatile biosynthetic process"/>
    <property type="evidence" value="ECO:0007669"/>
    <property type="project" value="UniProtKB-ARBA"/>
</dbReference>
<dbReference type="Gene3D" id="1.10.10.60">
    <property type="entry name" value="Homeodomain-like"/>
    <property type="match status" value="2"/>
</dbReference>
<name>A0A3Q7H048_SOLLC</name>
<evidence type="ECO:0000256" key="6">
    <source>
        <dbReference type="ARBA" id="ARBA00023242"/>
    </source>
</evidence>
<dbReference type="InterPro" id="IPR001005">
    <property type="entry name" value="SANT/Myb"/>
</dbReference>
<accession>A0A3Q7H048</accession>
<dbReference type="InterPro" id="IPR017930">
    <property type="entry name" value="Myb_dom"/>
</dbReference>
<evidence type="ECO:0000256" key="2">
    <source>
        <dbReference type="ARBA" id="ARBA00022737"/>
    </source>
</evidence>
<dbReference type="PROSITE" id="PS51294">
    <property type="entry name" value="HTH_MYB"/>
    <property type="match status" value="1"/>
</dbReference>
<dbReference type="PANTHER" id="PTHR48000">
    <property type="entry name" value="OS09G0431300 PROTEIN"/>
    <property type="match status" value="1"/>
</dbReference>
<dbReference type="PaxDb" id="4081-Solyc06g074920.1.1"/>
<keyword evidence="2" id="KW-0677">Repeat</keyword>
<dbReference type="SMART" id="SM00717">
    <property type="entry name" value="SANT"/>
    <property type="match status" value="1"/>
</dbReference>
<dbReference type="EnsemblPlants" id="Solyc06g074920.2.1">
    <property type="protein sequence ID" value="Solyc06g074920.2.1"/>
    <property type="gene ID" value="Solyc06g074920.2"/>
</dbReference>
<evidence type="ECO:0000256" key="1">
    <source>
        <dbReference type="ARBA" id="ARBA00004123"/>
    </source>
</evidence>
<dbReference type="SUPFAM" id="SSF46689">
    <property type="entry name" value="Homeodomain-like"/>
    <property type="match status" value="1"/>
</dbReference>
<dbReference type="CDD" id="cd00167">
    <property type="entry name" value="SANT"/>
    <property type="match status" value="1"/>
</dbReference>
<evidence type="ECO:0000256" key="4">
    <source>
        <dbReference type="ARBA" id="ARBA00023125"/>
    </source>
</evidence>
<dbReference type="GO" id="GO:0000976">
    <property type="term" value="F:transcription cis-regulatory region binding"/>
    <property type="evidence" value="ECO:0007669"/>
    <property type="project" value="UniProtKB-ARBA"/>
</dbReference>
<evidence type="ECO:0000259" key="8">
    <source>
        <dbReference type="PROSITE" id="PS51294"/>
    </source>
</evidence>
<dbReference type="Proteomes" id="UP000004994">
    <property type="component" value="Chromosome 6"/>
</dbReference>
<evidence type="ECO:0000256" key="5">
    <source>
        <dbReference type="ARBA" id="ARBA00023163"/>
    </source>
</evidence>
<dbReference type="AlphaFoldDB" id="A0A3Q7H048"/>
<evidence type="ECO:0000313" key="10">
    <source>
        <dbReference type="Proteomes" id="UP000004994"/>
    </source>
</evidence>
<keyword evidence="4" id="KW-0238">DNA-binding</keyword>
<feature type="domain" description="Myb-like" evidence="7">
    <location>
        <begin position="16"/>
        <end position="66"/>
    </location>
</feature>
<evidence type="ECO:0000256" key="3">
    <source>
        <dbReference type="ARBA" id="ARBA00023015"/>
    </source>
</evidence>
<evidence type="ECO:0000259" key="7">
    <source>
        <dbReference type="PROSITE" id="PS50090"/>
    </source>
</evidence>
<keyword evidence="3" id="KW-0805">Transcription regulation</keyword>
<reference evidence="9" key="2">
    <citation type="submission" date="2019-01" db="UniProtKB">
        <authorList>
            <consortium name="EnsemblPlants"/>
        </authorList>
    </citation>
    <scope>IDENTIFICATION</scope>
    <source>
        <strain evidence="9">cv. Heinz 1706</strain>
    </source>
</reference>
<dbReference type="GO" id="GO:0005634">
    <property type="term" value="C:nucleus"/>
    <property type="evidence" value="ECO:0007669"/>
    <property type="project" value="UniProtKB-SubCell"/>
</dbReference>
<sequence>MRCGKSCRLRWLNYLRPNIRHGNFSQEEDRVTCSLYARIGSRWSFIAAQLSERTDNNIKNYWNTKLKKKFIGFIHSSSNILYHPTSTLQTTFQPQTQSQASISSIFRDSYIEPIPLVQPNFTYNNNNMMNFQLGVSTCKF</sequence>
<dbReference type="PANTHER" id="PTHR48000:SF73">
    <property type="entry name" value="TRANSCRIPTION FACTOR RAX2-LIKE"/>
    <property type="match status" value="1"/>
</dbReference>
<dbReference type="Gramene" id="Solyc06g074920.2.1">
    <property type="protein sequence ID" value="Solyc06g074920.2.1"/>
    <property type="gene ID" value="Solyc06g074920.2"/>
</dbReference>
<dbReference type="STRING" id="4081.A0A3Q7H048"/>
<keyword evidence="6" id="KW-0539">Nucleus</keyword>
<organism evidence="9">
    <name type="scientific">Solanum lycopersicum</name>
    <name type="common">Tomato</name>
    <name type="synonym">Lycopersicon esculentum</name>
    <dbReference type="NCBI Taxonomy" id="4081"/>
    <lineage>
        <taxon>Eukaryota</taxon>
        <taxon>Viridiplantae</taxon>
        <taxon>Streptophyta</taxon>
        <taxon>Embryophyta</taxon>
        <taxon>Tracheophyta</taxon>
        <taxon>Spermatophyta</taxon>
        <taxon>Magnoliopsida</taxon>
        <taxon>eudicotyledons</taxon>
        <taxon>Gunneridae</taxon>
        <taxon>Pentapetalae</taxon>
        <taxon>asterids</taxon>
        <taxon>lamiids</taxon>
        <taxon>Solanales</taxon>
        <taxon>Solanaceae</taxon>
        <taxon>Solanoideae</taxon>
        <taxon>Solaneae</taxon>
        <taxon>Solanum</taxon>
        <taxon>Solanum subgen. Lycopersicon</taxon>
    </lineage>
</organism>
<comment type="subcellular location">
    <subcellularLocation>
        <location evidence="1">Nucleus</location>
    </subcellularLocation>
</comment>
<keyword evidence="10" id="KW-1185">Reference proteome</keyword>
<dbReference type="Pfam" id="PF00249">
    <property type="entry name" value="Myb_DNA-binding"/>
    <property type="match status" value="1"/>
</dbReference>
<dbReference type="InterPro" id="IPR009057">
    <property type="entry name" value="Homeodomain-like_sf"/>
</dbReference>
<keyword evidence="5" id="KW-0804">Transcription</keyword>
<dbReference type="PROSITE" id="PS50090">
    <property type="entry name" value="MYB_LIKE"/>
    <property type="match status" value="1"/>
</dbReference>
<feature type="domain" description="HTH myb-type" evidence="8">
    <location>
        <begin position="16"/>
        <end position="70"/>
    </location>
</feature>
<protein>
    <submittedName>
        <fullName evidence="9">Uncharacterized protein</fullName>
    </submittedName>
</protein>
<dbReference type="InParanoid" id="A0A3Q7H048"/>
<reference evidence="9" key="1">
    <citation type="journal article" date="2012" name="Nature">
        <title>The tomato genome sequence provides insights into fleshy fruit evolution.</title>
        <authorList>
            <consortium name="Tomato Genome Consortium"/>
        </authorList>
    </citation>
    <scope>NUCLEOTIDE SEQUENCE [LARGE SCALE GENOMIC DNA]</scope>
    <source>
        <strain evidence="9">cv. Heinz 1706</strain>
    </source>
</reference>
<proteinExistence type="predicted"/>